<dbReference type="RefSeq" id="XP_028029714.1">
    <property type="nucleotide sequence ID" value="XM_028173913.1"/>
</dbReference>
<dbReference type="PANTHER" id="PTHR15599">
    <property type="entry name" value="RTDR1"/>
    <property type="match status" value="1"/>
</dbReference>
<keyword evidence="1" id="KW-1185">Reference proteome</keyword>
<dbReference type="OrthoDB" id="409644at2759"/>
<dbReference type="PANTHER" id="PTHR15599:SF1">
    <property type="entry name" value="RADIAL SPOKE HEAD 14 HOMOLOG"/>
    <property type="match status" value="1"/>
</dbReference>
<reference evidence="2" key="1">
    <citation type="submission" date="2025-08" db="UniProtKB">
        <authorList>
            <consortium name="RefSeq"/>
        </authorList>
    </citation>
    <scope>IDENTIFICATION</scope>
    <source>
        <tissue evidence="2">Silk gland</tissue>
    </source>
</reference>
<dbReference type="SUPFAM" id="SSF48371">
    <property type="entry name" value="ARM repeat"/>
    <property type="match status" value="1"/>
</dbReference>
<organism evidence="1 2">
    <name type="scientific">Bombyx mandarina</name>
    <name type="common">Wild silk moth</name>
    <name type="synonym">Wild silkworm</name>
    <dbReference type="NCBI Taxonomy" id="7092"/>
    <lineage>
        <taxon>Eukaryota</taxon>
        <taxon>Metazoa</taxon>
        <taxon>Ecdysozoa</taxon>
        <taxon>Arthropoda</taxon>
        <taxon>Hexapoda</taxon>
        <taxon>Insecta</taxon>
        <taxon>Pterygota</taxon>
        <taxon>Neoptera</taxon>
        <taxon>Endopterygota</taxon>
        <taxon>Lepidoptera</taxon>
        <taxon>Glossata</taxon>
        <taxon>Ditrysia</taxon>
        <taxon>Bombycoidea</taxon>
        <taxon>Bombycidae</taxon>
        <taxon>Bombycinae</taxon>
        <taxon>Bombyx</taxon>
    </lineage>
</organism>
<name>A0A6J2JN08_BOMMA</name>
<evidence type="ECO:0000313" key="2">
    <source>
        <dbReference type="RefSeq" id="XP_028029714.1"/>
    </source>
</evidence>
<protein>
    <submittedName>
        <fullName evidence="2">Uncharacterized protein LOC114242662</fullName>
    </submittedName>
</protein>
<gene>
    <name evidence="2" type="primary">LOC114242662</name>
</gene>
<dbReference type="Gene3D" id="1.25.10.10">
    <property type="entry name" value="Leucine-rich Repeat Variant"/>
    <property type="match status" value="1"/>
</dbReference>
<proteinExistence type="predicted"/>
<sequence>MFSSYKNSYLQLVCAVNPRLLNKAVDYALRKPYSDSHDALPPAQRLESMQPSLYAPHVDISRAKIGFGVTGLRVLVRQLHSEDHLVQLQALHSVLDEVQITEHAMVLINLHIAYRLINLMLNPDPVIKEKICMILTHLASYYQGRKQIMSRPIIIENLMWLMMRERKEIRYAAAYTLRNLARDRCACEILMENEKIVDNLLKTIKNDHKGIILLHLKTLTNLAEWDPVIPLKSNAFRIMLVLFDDFDPRIVAGAMDCMTQLCKHDVGKILADENDLVFKLKKYLTSKHIEIIISAVCLLNYTTLTTRSKWRAKECCYELTRLLVNLCHVPNLPPLQINAMHVLINLCDCPDVRYHLKKYWENKIKAIRIRTDEQWDGTSETTSYGFETGHNYRTMCIEGVETIKNDGGNDLECLNVSSYLRRVCEVKEKLIRAINWKCYKD</sequence>
<evidence type="ECO:0000313" key="1">
    <source>
        <dbReference type="Proteomes" id="UP000504629"/>
    </source>
</evidence>
<dbReference type="InterPro" id="IPR042856">
    <property type="entry name" value="RSP14"/>
</dbReference>
<dbReference type="GeneID" id="114242662"/>
<dbReference type="Proteomes" id="UP000504629">
    <property type="component" value="Unplaced"/>
</dbReference>
<dbReference type="InterPro" id="IPR016024">
    <property type="entry name" value="ARM-type_fold"/>
</dbReference>
<accession>A0A6J2JN08</accession>
<dbReference type="InterPro" id="IPR011989">
    <property type="entry name" value="ARM-like"/>
</dbReference>
<dbReference type="AlphaFoldDB" id="A0A6J2JN08"/>
<dbReference type="KEGG" id="bman:114242662"/>